<dbReference type="GO" id="GO:0005829">
    <property type="term" value="C:cytosol"/>
    <property type="evidence" value="ECO:0007669"/>
    <property type="project" value="TreeGrafter"/>
</dbReference>
<comment type="caution">
    <text evidence="9">The sequence shown here is derived from an EMBL/GenBank/DDBJ whole genome shotgun (WGS) entry which is preliminary data.</text>
</comment>
<evidence type="ECO:0000313" key="9">
    <source>
        <dbReference type="EMBL" id="TQD90353.1"/>
    </source>
</evidence>
<evidence type="ECO:0000256" key="7">
    <source>
        <dbReference type="ARBA" id="ARBA00023146"/>
    </source>
</evidence>
<dbReference type="SUPFAM" id="SSF50677">
    <property type="entry name" value="ValRS/IleRS/LeuRS editing domain"/>
    <property type="match status" value="1"/>
</dbReference>
<sequence>MLGDTTIAVHPNDERYRHLHRKHAIHPFNGRGIPIVCDEILVDPEFETGAMKTWDPIDTSIDLNLPEDAMQAPVQSITLSETFDLDALDLDGEWSRFMRLDNYYLHQESSYMSLHY</sequence>
<keyword evidence="6" id="KW-0648">Protein biosynthesis</keyword>
<accession>A0A540LV22</accession>
<keyword evidence="7" id="KW-0030">Aminoacyl-tRNA synthetase</keyword>
<proteinExistence type="inferred from homology"/>
<dbReference type="Gene3D" id="3.90.740.10">
    <property type="entry name" value="Valyl/Leucyl/Isoleucyl-tRNA synthetase, editing domain"/>
    <property type="match status" value="1"/>
</dbReference>
<keyword evidence="10" id="KW-1185">Reference proteome</keyword>
<dbReference type="PANTHER" id="PTHR11946:SF109">
    <property type="entry name" value="VALINE--TRNA LIGASE"/>
    <property type="match status" value="1"/>
</dbReference>
<evidence type="ECO:0000256" key="8">
    <source>
        <dbReference type="ARBA" id="ARBA00029936"/>
    </source>
</evidence>
<name>A0A540LV22_MALBA</name>
<keyword evidence="5" id="KW-0067">ATP-binding</keyword>
<dbReference type="InterPro" id="IPR002303">
    <property type="entry name" value="Valyl-tRNA_ligase"/>
</dbReference>
<organism evidence="9 10">
    <name type="scientific">Malus baccata</name>
    <name type="common">Siberian crab apple</name>
    <name type="synonym">Pyrus baccata</name>
    <dbReference type="NCBI Taxonomy" id="106549"/>
    <lineage>
        <taxon>Eukaryota</taxon>
        <taxon>Viridiplantae</taxon>
        <taxon>Streptophyta</taxon>
        <taxon>Embryophyta</taxon>
        <taxon>Tracheophyta</taxon>
        <taxon>Spermatophyta</taxon>
        <taxon>Magnoliopsida</taxon>
        <taxon>eudicotyledons</taxon>
        <taxon>Gunneridae</taxon>
        <taxon>Pentapetalae</taxon>
        <taxon>rosids</taxon>
        <taxon>fabids</taxon>
        <taxon>Rosales</taxon>
        <taxon>Rosaceae</taxon>
        <taxon>Amygdaloideae</taxon>
        <taxon>Maleae</taxon>
        <taxon>Malus</taxon>
    </lineage>
</organism>
<dbReference type="GO" id="GO:0004832">
    <property type="term" value="F:valine-tRNA ligase activity"/>
    <property type="evidence" value="ECO:0007669"/>
    <property type="project" value="UniProtKB-EC"/>
</dbReference>
<dbReference type="GO" id="GO:0002161">
    <property type="term" value="F:aminoacyl-tRNA deacylase activity"/>
    <property type="evidence" value="ECO:0007669"/>
    <property type="project" value="InterPro"/>
</dbReference>
<dbReference type="InterPro" id="IPR009008">
    <property type="entry name" value="Val/Leu/Ile-tRNA-synth_edit"/>
</dbReference>
<dbReference type="GO" id="GO:0006438">
    <property type="term" value="P:valyl-tRNA aminoacylation"/>
    <property type="evidence" value="ECO:0007669"/>
    <property type="project" value="InterPro"/>
</dbReference>
<dbReference type="PANTHER" id="PTHR11946">
    <property type="entry name" value="VALYL-TRNA SYNTHETASES"/>
    <property type="match status" value="1"/>
</dbReference>
<dbReference type="AlphaFoldDB" id="A0A540LV22"/>
<evidence type="ECO:0000256" key="3">
    <source>
        <dbReference type="ARBA" id="ARBA00022598"/>
    </source>
</evidence>
<gene>
    <name evidence="9" type="ORF">C1H46_024088</name>
</gene>
<dbReference type="Proteomes" id="UP000315295">
    <property type="component" value="Unassembled WGS sequence"/>
</dbReference>
<keyword evidence="3" id="KW-0436">Ligase</keyword>
<evidence type="ECO:0000256" key="1">
    <source>
        <dbReference type="ARBA" id="ARBA00005594"/>
    </source>
</evidence>
<dbReference type="STRING" id="106549.A0A540LV22"/>
<evidence type="ECO:0000256" key="5">
    <source>
        <dbReference type="ARBA" id="ARBA00022840"/>
    </source>
</evidence>
<comment type="similarity">
    <text evidence="1">Belongs to the class-I aminoacyl-tRNA synthetase family.</text>
</comment>
<evidence type="ECO:0000256" key="6">
    <source>
        <dbReference type="ARBA" id="ARBA00022917"/>
    </source>
</evidence>
<protein>
    <recommendedName>
        <fullName evidence="2">valine--tRNA ligase</fullName>
        <ecNumber evidence="2">6.1.1.9</ecNumber>
    </recommendedName>
    <alternativeName>
        <fullName evidence="8">Valyl-tRNA synthetase</fullName>
    </alternativeName>
</protein>
<dbReference type="EC" id="6.1.1.9" evidence="2"/>
<evidence type="ECO:0000313" key="10">
    <source>
        <dbReference type="Proteomes" id="UP000315295"/>
    </source>
</evidence>
<reference evidence="9 10" key="1">
    <citation type="journal article" date="2019" name="G3 (Bethesda)">
        <title>Sequencing of a Wild Apple (Malus baccata) Genome Unravels the Differences Between Cultivated and Wild Apple Species Regarding Disease Resistance and Cold Tolerance.</title>
        <authorList>
            <person name="Chen X."/>
        </authorList>
    </citation>
    <scope>NUCLEOTIDE SEQUENCE [LARGE SCALE GENOMIC DNA]</scope>
    <source>
        <strain evidence="10">cv. Shandingzi</strain>
        <tissue evidence="9">Leaves</tissue>
    </source>
</reference>
<dbReference type="EMBL" id="VIEB01000454">
    <property type="protein sequence ID" value="TQD90353.1"/>
    <property type="molecule type" value="Genomic_DNA"/>
</dbReference>
<evidence type="ECO:0000256" key="2">
    <source>
        <dbReference type="ARBA" id="ARBA00013169"/>
    </source>
</evidence>
<keyword evidence="4" id="KW-0547">Nucleotide-binding</keyword>
<evidence type="ECO:0000256" key="4">
    <source>
        <dbReference type="ARBA" id="ARBA00022741"/>
    </source>
</evidence>
<dbReference type="GO" id="GO:0005524">
    <property type="term" value="F:ATP binding"/>
    <property type="evidence" value="ECO:0007669"/>
    <property type="project" value="UniProtKB-KW"/>
</dbReference>